<gene>
    <name evidence="5" type="ORF">ETH_00030070</name>
</gene>
<feature type="compositionally biased region" description="Polar residues" evidence="1">
    <location>
        <begin position="319"/>
        <end position="332"/>
    </location>
</feature>
<feature type="domain" description="Cux N-terminal" evidence="4">
    <location>
        <begin position="107"/>
        <end position="158"/>
    </location>
</feature>
<dbReference type="VEuPathDB" id="ToxoDB:ETH2_0604100"/>
<reference evidence="5" key="1">
    <citation type="submission" date="2013-10" db="EMBL/GenBank/DDBJ databases">
        <title>Genomic analysis of the causative agents of coccidiosis in chickens.</title>
        <authorList>
            <person name="Reid A.J."/>
            <person name="Blake D."/>
            <person name="Billington K."/>
            <person name="Browne H."/>
            <person name="Dunn M."/>
            <person name="Hung S."/>
            <person name="Kawahara F."/>
            <person name="Miranda-Saavedra D."/>
            <person name="Mourier T."/>
            <person name="Nagra H."/>
            <person name="Otto T.D."/>
            <person name="Rawlings N."/>
            <person name="Sanchez A."/>
            <person name="Sanders M."/>
            <person name="Subramaniam C."/>
            <person name="Tay Y."/>
            <person name="Dear P."/>
            <person name="Doerig C."/>
            <person name="Gruber A."/>
            <person name="Parkinson J."/>
            <person name="Shirley M."/>
            <person name="Wan K.L."/>
            <person name="Berriman M."/>
            <person name="Tomley F."/>
            <person name="Pain A."/>
        </authorList>
    </citation>
    <scope>NUCLEOTIDE SEQUENCE [LARGE SCALE GENOMIC DNA]</scope>
    <source>
        <strain evidence="5">Houghton</strain>
    </source>
</reference>
<evidence type="ECO:0000313" key="6">
    <source>
        <dbReference type="Proteomes" id="UP000030747"/>
    </source>
</evidence>
<dbReference type="RefSeq" id="XP_013228930.1">
    <property type="nucleotide sequence ID" value="XM_013373476.1"/>
</dbReference>
<dbReference type="Pfam" id="PF25398">
    <property type="entry name" value="CUX1_N"/>
    <property type="match status" value="1"/>
</dbReference>
<dbReference type="GO" id="GO:0003713">
    <property type="term" value="F:transcription coactivator activity"/>
    <property type="evidence" value="ECO:0007669"/>
    <property type="project" value="TreeGrafter"/>
</dbReference>
<dbReference type="EMBL" id="HG673812">
    <property type="protein sequence ID" value="CDJ38092.1"/>
    <property type="molecule type" value="Genomic_DNA"/>
</dbReference>
<sequence length="775" mass="84701">MDVLGSSQTTAEAVSSWVVCWQQVRSYTSFCEEIEKAKRAAVDSRKKLASETKDNRRLWSSLSLSPSVSTGPPVSPAAAANGGAAAAPDEQQQEQQQEQQGGAAALETVKKATEQLLRGYQQEIDSLTKRAKTAEATFLGLLQLLLQQPDLMVILRDLEASAASGAAGRQVEELKKQIDLQKTAAEELAERNAELEKECHELEEEISRARDQSVTVRMLEQQLHQQQQNFQQQLEAVVAKGEQMAQLKRADSHLQRENAEMAQQLQTAQQQIARLEGRLLQQQQQFVATRDELERKCGAILSEVEMLEEKRLKHENDRQTQSSSSDASTLKALQTAQERISQLLAAEKGLEAEIRKEQQLRMDAEKAHAAAAAQAAKKAEEMSLRVKQLETELRARPTADEVRELRSHLQAASSTLSAKEAEAQRACESLLEDKRRLAAELAAAHQAAAAAKEAAAAANATLAALNVTEHAHHVAPAKQSSGSSLLEHETWGPTAGIQGSPEHEGQKAEPKGVGEGVFKIVVEQRELYKNKLMETEKERDRWRSVALEEKERREALAVENYQLGQALEAGGGGPEEAPWRPAGSSTSGGIRGYAVDILEDSDREVISEETDKSGPLPLVTRRESDGKGRGPRKRRGPSAFVRGVAAVADSVARAAADTARSILGPKDRSTCDSRGGSGPNLLVLEGPKDGLSRRERLKQQQQQQLQQQLQQLGVGERVVVIWGRMLLSSRATRVFALLYFSLLHSLVFLVLLFAADWASNTGSGGASSTTHAYLN</sequence>
<dbReference type="Proteomes" id="UP000030747">
    <property type="component" value="Unassembled WGS sequence"/>
</dbReference>
<dbReference type="AlphaFoldDB" id="U6KP84"/>
<evidence type="ECO:0000259" key="3">
    <source>
        <dbReference type="Pfam" id="PF08172"/>
    </source>
</evidence>
<feature type="region of interest" description="Disordered" evidence="1">
    <location>
        <begin position="63"/>
        <end position="105"/>
    </location>
</feature>
<keyword evidence="2" id="KW-0812">Transmembrane</keyword>
<dbReference type="GO" id="GO:0000139">
    <property type="term" value="C:Golgi membrane"/>
    <property type="evidence" value="ECO:0007669"/>
    <property type="project" value="InterPro"/>
</dbReference>
<evidence type="ECO:0000313" key="5">
    <source>
        <dbReference type="EMBL" id="CDJ38092.1"/>
    </source>
</evidence>
<keyword evidence="6" id="KW-1185">Reference proteome</keyword>
<feature type="compositionally biased region" description="Basic and acidic residues" evidence="1">
    <location>
        <begin position="501"/>
        <end position="511"/>
    </location>
</feature>
<feature type="region of interest" description="Disordered" evidence="1">
    <location>
        <begin position="567"/>
        <end position="590"/>
    </location>
</feature>
<name>U6KP84_EIMTE</name>
<dbReference type="PANTHER" id="PTHR46007:SF12">
    <property type="entry name" value="C2H2-TYPE DOMAIN-CONTAINING PROTEIN-RELATED"/>
    <property type="match status" value="1"/>
</dbReference>
<reference evidence="5" key="2">
    <citation type="submission" date="2013-10" db="EMBL/GenBank/DDBJ databases">
        <authorList>
            <person name="Aslett M."/>
        </authorList>
    </citation>
    <scope>NUCLEOTIDE SEQUENCE [LARGE SCALE GENOMIC DNA]</scope>
    <source>
        <strain evidence="5">Houghton</strain>
    </source>
</reference>
<dbReference type="InterPro" id="IPR057476">
    <property type="entry name" value="Cux_N"/>
</dbReference>
<feature type="domain" description="CASP C-terminal" evidence="3">
    <location>
        <begin position="701"/>
        <end position="752"/>
    </location>
</feature>
<dbReference type="InterPro" id="IPR051647">
    <property type="entry name" value="Mediator_comp_sub12"/>
</dbReference>
<dbReference type="GO" id="GO:0006891">
    <property type="term" value="P:intra-Golgi vesicle-mediated transport"/>
    <property type="evidence" value="ECO:0007669"/>
    <property type="project" value="InterPro"/>
</dbReference>
<dbReference type="GeneID" id="25255093"/>
<proteinExistence type="predicted"/>
<dbReference type="VEuPathDB" id="ToxoDB:ETH_00030070"/>
<feature type="region of interest" description="Disordered" evidence="1">
    <location>
        <begin position="663"/>
        <end position="682"/>
    </location>
</feature>
<dbReference type="InterPro" id="IPR012955">
    <property type="entry name" value="CASP_C"/>
</dbReference>
<accession>U6KP84</accession>
<dbReference type="PANTHER" id="PTHR46007">
    <property type="entry name" value="MEDIATOR OF RNA POLYMERASE II TRANSCRIPTION SUBUNIT 12"/>
    <property type="match status" value="1"/>
</dbReference>
<dbReference type="GO" id="GO:0045944">
    <property type="term" value="P:positive regulation of transcription by RNA polymerase II"/>
    <property type="evidence" value="ECO:0007669"/>
    <property type="project" value="TreeGrafter"/>
</dbReference>
<feature type="region of interest" description="Disordered" evidence="1">
    <location>
        <begin position="605"/>
        <end position="639"/>
    </location>
</feature>
<keyword evidence="2" id="KW-0472">Membrane</keyword>
<feature type="region of interest" description="Disordered" evidence="1">
    <location>
        <begin position="311"/>
        <end position="332"/>
    </location>
</feature>
<feature type="transmembrane region" description="Helical" evidence="2">
    <location>
        <begin position="734"/>
        <end position="755"/>
    </location>
</feature>
<dbReference type="OrthoDB" id="354900at2759"/>
<dbReference type="Pfam" id="PF08172">
    <property type="entry name" value="CASP_C"/>
    <property type="match status" value="1"/>
</dbReference>
<organism evidence="5 6">
    <name type="scientific">Eimeria tenella</name>
    <name type="common">Coccidian parasite</name>
    <dbReference type="NCBI Taxonomy" id="5802"/>
    <lineage>
        <taxon>Eukaryota</taxon>
        <taxon>Sar</taxon>
        <taxon>Alveolata</taxon>
        <taxon>Apicomplexa</taxon>
        <taxon>Conoidasida</taxon>
        <taxon>Coccidia</taxon>
        <taxon>Eucoccidiorida</taxon>
        <taxon>Eimeriorina</taxon>
        <taxon>Eimeriidae</taxon>
        <taxon>Eimeria</taxon>
    </lineage>
</organism>
<dbReference type="OMA" id="LLEHETW"/>
<evidence type="ECO:0000256" key="1">
    <source>
        <dbReference type="SAM" id="MobiDB-lite"/>
    </source>
</evidence>
<dbReference type="GO" id="GO:0016592">
    <property type="term" value="C:mediator complex"/>
    <property type="evidence" value="ECO:0007669"/>
    <property type="project" value="TreeGrafter"/>
</dbReference>
<evidence type="ECO:0000259" key="4">
    <source>
        <dbReference type="Pfam" id="PF25398"/>
    </source>
</evidence>
<keyword evidence="2" id="KW-1133">Transmembrane helix</keyword>
<feature type="region of interest" description="Disordered" evidence="1">
    <location>
        <begin position="478"/>
        <end position="511"/>
    </location>
</feature>
<evidence type="ECO:0000256" key="2">
    <source>
        <dbReference type="SAM" id="Phobius"/>
    </source>
</evidence>
<protein>
    <submittedName>
        <fullName evidence="5">Uncharacterized protein</fullName>
    </submittedName>
</protein>